<keyword evidence="1" id="KW-0812">Transmembrane</keyword>
<accession>A0AAE0ILQ3</accession>
<feature type="transmembrane region" description="Helical" evidence="1">
    <location>
        <begin position="261"/>
        <end position="279"/>
    </location>
</feature>
<name>A0AAE0ILQ3_9PEZI</name>
<proteinExistence type="predicted"/>
<reference evidence="2" key="2">
    <citation type="submission" date="2023-06" db="EMBL/GenBank/DDBJ databases">
        <authorList>
            <consortium name="Lawrence Berkeley National Laboratory"/>
            <person name="Haridas S."/>
            <person name="Hensen N."/>
            <person name="Bonometti L."/>
            <person name="Westerberg I."/>
            <person name="Brannstrom I.O."/>
            <person name="Guillou S."/>
            <person name="Cros-Aarteil S."/>
            <person name="Calhoun S."/>
            <person name="Kuo A."/>
            <person name="Mondo S."/>
            <person name="Pangilinan J."/>
            <person name="Riley R."/>
            <person name="Labutti K."/>
            <person name="Andreopoulos B."/>
            <person name="Lipzen A."/>
            <person name="Chen C."/>
            <person name="Yanf M."/>
            <person name="Daum C."/>
            <person name="Ng V."/>
            <person name="Clum A."/>
            <person name="Steindorff A."/>
            <person name="Ohm R."/>
            <person name="Martin F."/>
            <person name="Silar P."/>
            <person name="Natvig D."/>
            <person name="Lalanne C."/>
            <person name="Gautier V."/>
            <person name="Ament-Velasquez S.L."/>
            <person name="Kruys A."/>
            <person name="Hutchinson M.I."/>
            <person name="Powell A.J."/>
            <person name="Barry K."/>
            <person name="Miller A.N."/>
            <person name="Grigoriev I.V."/>
            <person name="Debuchy R."/>
            <person name="Gladieux P."/>
            <person name="Thoren M.H."/>
            <person name="Johannesson H."/>
        </authorList>
    </citation>
    <scope>NUCLEOTIDE SEQUENCE</scope>
    <source>
        <strain evidence="2">CBS 118394</strain>
    </source>
</reference>
<dbReference type="Proteomes" id="UP001283341">
    <property type="component" value="Unassembled WGS sequence"/>
</dbReference>
<keyword evidence="3" id="KW-1185">Reference proteome</keyword>
<feature type="transmembrane region" description="Helical" evidence="1">
    <location>
        <begin position="330"/>
        <end position="350"/>
    </location>
</feature>
<comment type="caution">
    <text evidence="2">The sequence shown here is derived from an EMBL/GenBank/DDBJ whole genome shotgun (WGS) entry which is preliminary data.</text>
</comment>
<dbReference type="AlphaFoldDB" id="A0AAE0ILQ3"/>
<dbReference type="EMBL" id="JAUEDM010000002">
    <property type="protein sequence ID" value="KAK3326661.1"/>
    <property type="molecule type" value="Genomic_DNA"/>
</dbReference>
<evidence type="ECO:0000313" key="3">
    <source>
        <dbReference type="Proteomes" id="UP001283341"/>
    </source>
</evidence>
<keyword evidence="1" id="KW-1133">Transmembrane helix</keyword>
<evidence type="ECO:0000256" key="1">
    <source>
        <dbReference type="SAM" id="Phobius"/>
    </source>
</evidence>
<gene>
    <name evidence="2" type="ORF">B0H66DRAFT_617781</name>
</gene>
<feature type="transmembrane region" description="Helical" evidence="1">
    <location>
        <begin position="59"/>
        <end position="82"/>
    </location>
</feature>
<protein>
    <submittedName>
        <fullName evidence="2">Uncharacterized protein</fullName>
    </submittedName>
</protein>
<feature type="transmembrane region" description="Helical" evidence="1">
    <location>
        <begin position="299"/>
        <end position="318"/>
    </location>
</feature>
<reference evidence="2" key="1">
    <citation type="journal article" date="2023" name="Mol. Phylogenet. Evol.">
        <title>Genome-scale phylogeny and comparative genomics of the fungal order Sordariales.</title>
        <authorList>
            <person name="Hensen N."/>
            <person name="Bonometti L."/>
            <person name="Westerberg I."/>
            <person name="Brannstrom I.O."/>
            <person name="Guillou S."/>
            <person name="Cros-Aarteil S."/>
            <person name="Calhoun S."/>
            <person name="Haridas S."/>
            <person name="Kuo A."/>
            <person name="Mondo S."/>
            <person name="Pangilinan J."/>
            <person name="Riley R."/>
            <person name="LaButti K."/>
            <person name="Andreopoulos B."/>
            <person name="Lipzen A."/>
            <person name="Chen C."/>
            <person name="Yan M."/>
            <person name="Daum C."/>
            <person name="Ng V."/>
            <person name="Clum A."/>
            <person name="Steindorff A."/>
            <person name="Ohm R.A."/>
            <person name="Martin F."/>
            <person name="Silar P."/>
            <person name="Natvig D.O."/>
            <person name="Lalanne C."/>
            <person name="Gautier V."/>
            <person name="Ament-Velasquez S.L."/>
            <person name="Kruys A."/>
            <person name="Hutchinson M.I."/>
            <person name="Powell A.J."/>
            <person name="Barry K."/>
            <person name="Miller A.N."/>
            <person name="Grigoriev I.V."/>
            <person name="Debuchy R."/>
            <person name="Gladieux P."/>
            <person name="Hiltunen Thoren M."/>
            <person name="Johannesson H."/>
        </authorList>
    </citation>
    <scope>NUCLEOTIDE SEQUENCE</scope>
    <source>
        <strain evidence="2">CBS 118394</strain>
    </source>
</reference>
<evidence type="ECO:0000313" key="2">
    <source>
        <dbReference type="EMBL" id="KAK3326661.1"/>
    </source>
</evidence>
<sequence>MAGSLPREPLPAHQNLEPQNRLWASAVDVEAQPVSLGWGLFSNERGRESTEWMTQLESIGLMVEILLAVLLPSMQLLTSLLLTKEYQLPHTTPRASSDRFLKLLSPEQLVLCVRLWELSDREFGSRLSEYMETLTDSDVDACIDDLSTSNYEDLIGGRYRSKATNLTIPKRFDYCSTYQEYIGAAVEELDNRRRLHQALERAYKLVLLTRKTKEDRALDSATLTKLKTRLVALQGGRDYSDARPPHDRISANLNAGTIHSTLNFIVPTCCVLSCIPAFLAWRCSPPQAGTTSDPTFYELLTGFALQAVGLGTTIWPALSSTKLASIPQKYTIALAVASAICMAASAPMYFLVSSGWGPPLLFFGAVAQAFINLSDRGGVISSNRGW</sequence>
<organism evidence="2 3">
    <name type="scientific">Apodospora peruviana</name>
    <dbReference type="NCBI Taxonomy" id="516989"/>
    <lineage>
        <taxon>Eukaryota</taxon>
        <taxon>Fungi</taxon>
        <taxon>Dikarya</taxon>
        <taxon>Ascomycota</taxon>
        <taxon>Pezizomycotina</taxon>
        <taxon>Sordariomycetes</taxon>
        <taxon>Sordariomycetidae</taxon>
        <taxon>Sordariales</taxon>
        <taxon>Lasiosphaeriaceae</taxon>
        <taxon>Apodospora</taxon>
    </lineage>
</organism>
<keyword evidence="1" id="KW-0472">Membrane</keyword>